<dbReference type="SUPFAM" id="SSF56487">
    <property type="entry name" value="SRCR-like"/>
    <property type="match status" value="1"/>
</dbReference>
<dbReference type="FunFam" id="3.10.250.10:FF:000001">
    <property type="entry name" value="Lysyl oxidase 4 isoform X1"/>
    <property type="match status" value="1"/>
</dbReference>
<name>A0A6S7K982_PARCT</name>
<evidence type="ECO:0000256" key="4">
    <source>
        <dbReference type="ARBA" id="ARBA00023180"/>
    </source>
</evidence>
<protein>
    <submittedName>
        <fullName evidence="5">Partial</fullName>
    </submittedName>
</protein>
<keyword evidence="3" id="KW-1015">Disulfide bond</keyword>
<dbReference type="OrthoDB" id="7735550at2759"/>
<dbReference type="Proteomes" id="UP001152795">
    <property type="component" value="Unassembled WGS sequence"/>
</dbReference>
<dbReference type="InterPro" id="IPR036772">
    <property type="entry name" value="SRCR-like_dom_sf"/>
</dbReference>
<evidence type="ECO:0000256" key="2">
    <source>
        <dbReference type="ARBA" id="ARBA00022737"/>
    </source>
</evidence>
<evidence type="ECO:0000313" key="5">
    <source>
        <dbReference type="EMBL" id="CAB4038510.1"/>
    </source>
</evidence>
<dbReference type="Pfam" id="PF00530">
    <property type="entry name" value="SRCR"/>
    <property type="match status" value="1"/>
</dbReference>
<keyword evidence="6" id="KW-1185">Reference proteome</keyword>
<dbReference type="PANTHER" id="PTHR19331">
    <property type="entry name" value="SCAVENGER RECEPTOR DOMAIN-CONTAINING"/>
    <property type="match status" value="1"/>
</dbReference>
<evidence type="ECO:0000256" key="3">
    <source>
        <dbReference type="ARBA" id="ARBA00023157"/>
    </source>
</evidence>
<keyword evidence="4" id="KW-0325">Glycoprotein</keyword>
<reference evidence="5" key="1">
    <citation type="submission" date="2020-04" db="EMBL/GenBank/DDBJ databases">
        <authorList>
            <person name="Alioto T."/>
            <person name="Alioto T."/>
            <person name="Gomez Garrido J."/>
        </authorList>
    </citation>
    <scope>NUCLEOTIDE SEQUENCE</scope>
    <source>
        <strain evidence="5">A484AB</strain>
    </source>
</reference>
<sequence>MSKGSVIAVMHSVDVLNFTEIFLRLQGPLRSSGTGRVEVFYNGHWGTICDDSWDLNDARVACRQLGYLNAVRALQGGFVPDGSGRIWLDDVACNGNEQRLSTCLHNPWGNHDCRHSEDAGVECLGGNY</sequence>
<proteinExistence type="predicted"/>
<gene>
    <name evidence="5" type="ORF">PACLA_8A082826</name>
</gene>
<dbReference type="PRINTS" id="PR00258">
    <property type="entry name" value="SPERACTRCPTR"/>
</dbReference>
<dbReference type="AlphaFoldDB" id="A0A6S7K982"/>
<evidence type="ECO:0000256" key="1">
    <source>
        <dbReference type="ARBA" id="ARBA00022729"/>
    </source>
</evidence>
<dbReference type="GO" id="GO:0016020">
    <property type="term" value="C:membrane"/>
    <property type="evidence" value="ECO:0007669"/>
    <property type="project" value="InterPro"/>
</dbReference>
<dbReference type="SMART" id="SM00202">
    <property type="entry name" value="SR"/>
    <property type="match status" value="1"/>
</dbReference>
<dbReference type="Gene3D" id="3.10.250.10">
    <property type="entry name" value="SRCR-like domain"/>
    <property type="match status" value="1"/>
</dbReference>
<dbReference type="EMBL" id="CACRXK020024295">
    <property type="protein sequence ID" value="CAB4038510.1"/>
    <property type="molecule type" value="Genomic_DNA"/>
</dbReference>
<keyword evidence="1" id="KW-0732">Signal</keyword>
<dbReference type="PROSITE" id="PS50287">
    <property type="entry name" value="SRCR_2"/>
    <property type="match status" value="1"/>
</dbReference>
<dbReference type="InterPro" id="IPR001190">
    <property type="entry name" value="SRCR"/>
</dbReference>
<comment type="caution">
    <text evidence="5">The sequence shown here is derived from an EMBL/GenBank/DDBJ whole genome shotgun (WGS) entry which is preliminary data.</text>
</comment>
<keyword evidence="2" id="KW-0677">Repeat</keyword>
<dbReference type="PANTHER" id="PTHR19331:SF465">
    <property type="entry name" value="EGG PEPTIDE SPERACT RECEPTOR"/>
    <property type="match status" value="1"/>
</dbReference>
<accession>A0A6S7K982</accession>
<evidence type="ECO:0000313" key="6">
    <source>
        <dbReference type="Proteomes" id="UP001152795"/>
    </source>
</evidence>
<organism evidence="5 6">
    <name type="scientific">Paramuricea clavata</name>
    <name type="common">Red gorgonian</name>
    <name type="synonym">Violescent sea-whip</name>
    <dbReference type="NCBI Taxonomy" id="317549"/>
    <lineage>
        <taxon>Eukaryota</taxon>
        <taxon>Metazoa</taxon>
        <taxon>Cnidaria</taxon>
        <taxon>Anthozoa</taxon>
        <taxon>Octocorallia</taxon>
        <taxon>Malacalcyonacea</taxon>
        <taxon>Plexauridae</taxon>
        <taxon>Paramuricea</taxon>
    </lineage>
</organism>